<evidence type="ECO:0000313" key="8">
    <source>
        <dbReference type="Proteomes" id="UP000066549"/>
    </source>
</evidence>
<protein>
    <submittedName>
        <fullName evidence="7">Cytochrome C</fullName>
    </submittedName>
</protein>
<sequence>MKFISVCLLSLFLLACSENNSDPVIEDNNLTSEDQAQSIDQDSDISDIKQETVKFVKTTDNSEIKFPKEALEGTDAEKEFLATGKNIYVGDAEAIKTGKKRYNLWSCTQCHGPTAKGQVGPGLTGPKYNYAKDTTNKGMFETIWAGTNGGMGGKGYGIMAEDDGLTVDELLKIIAFVRSNSKDLTGNE</sequence>
<dbReference type="Proteomes" id="UP000066549">
    <property type="component" value="Chromosome"/>
</dbReference>
<evidence type="ECO:0000256" key="5">
    <source>
        <dbReference type="SAM" id="SignalP"/>
    </source>
</evidence>
<dbReference type="EMBL" id="CP011002">
    <property type="protein sequence ID" value="AKO65997.1"/>
    <property type="molecule type" value="Genomic_DNA"/>
</dbReference>
<dbReference type="GO" id="GO:0046872">
    <property type="term" value="F:metal ion binding"/>
    <property type="evidence" value="ECO:0007669"/>
    <property type="project" value="UniProtKB-KW"/>
</dbReference>
<evidence type="ECO:0000259" key="6">
    <source>
        <dbReference type="PROSITE" id="PS51007"/>
    </source>
</evidence>
<organism evidence="7 8">
    <name type="scientific">Methylophilales bacterium MBRS-H7</name>
    <dbReference type="NCBI Taxonomy" id="1623450"/>
    <lineage>
        <taxon>Bacteria</taxon>
        <taxon>Pseudomonadati</taxon>
        <taxon>Pseudomonadota</taxon>
        <taxon>Betaproteobacteria</taxon>
        <taxon>Nitrosomonadales</taxon>
        <taxon>OM43 clade</taxon>
    </lineage>
</organism>
<keyword evidence="1 4" id="KW-0349">Heme</keyword>
<keyword evidence="5" id="KW-0732">Signal</keyword>
<dbReference type="InterPro" id="IPR009056">
    <property type="entry name" value="Cyt_c-like_dom"/>
</dbReference>
<proteinExistence type="predicted"/>
<feature type="domain" description="Cytochrome c" evidence="6">
    <location>
        <begin position="93"/>
        <end position="181"/>
    </location>
</feature>
<accession>A0A0H4JBX8</accession>
<dbReference type="GO" id="GO:0009055">
    <property type="term" value="F:electron transfer activity"/>
    <property type="evidence" value="ECO:0007669"/>
    <property type="project" value="InterPro"/>
</dbReference>
<dbReference type="PROSITE" id="PS51257">
    <property type="entry name" value="PROKAR_LIPOPROTEIN"/>
    <property type="match status" value="1"/>
</dbReference>
<dbReference type="Gene3D" id="1.10.760.10">
    <property type="entry name" value="Cytochrome c-like domain"/>
    <property type="match status" value="1"/>
</dbReference>
<dbReference type="Pfam" id="PF00034">
    <property type="entry name" value="Cytochrom_C"/>
    <property type="match status" value="1"/>
</dbReference>
<gene>
    <name evidence="7" type="ORF">VI33_04620</name>
</gene>
<evidence type="ECO:0000256" key="3">
    <source>
        <dbReference type="ARBA" id="ARBA00023004"/>
    </source>
</evidence>
<feature type="signal peptide" evidence="5">
    <location>
        <begin position="1"/>
        <end position="21"/>
    </location>
</feature>
<dbReference type="OrthoDB" id="8538335at2"/>
<reference evidence="7 8" key="1">
    <citation type="submission" date="2015-03" db="EMBL/GenBank/DDBJ databases">
        <title>Comparative analysis of the OM43 clade including a novel species from Red Sea uncovers genomic and metabolic diversity among marine methylotrophs.</title>
        <authorList>
            <person name="Jimenez-Infante F."/>
            <person name="Ngugi D.K."/>
            <person name="Vinu M."/>
            <person name="Alam I."/>
            <person name="Kamau A."/>
            <person name="Blom J."/>
            <person name="Bajic V.B."/>
            <person name="Stingl U."/>
        </authorList>
    </citation>
    <scope>NUCLEOTIDE SEQUENCE [LARGE SCALE GENOMIC DNA]</scope>
    <source>
        <strain evidence="7 8">MBRSH7</strain>
    </source>
</reference>
<dbReference type="SUPFAM" id="SSF46626">
    <property type="entry name" value="Cytochrome c"/>
    <property type="match status" value="1"/>
</dbReference>
<dbReference type="PROSITE" id="PS51007">
    <property type="entry name" value="CYTC"/>
    <property type="match status" value="1"/>
</dbReference>
<evidence type="ECO:0000256" key="1">
    <source>
        <dbReference type="ARBA" id="ARBA00022617"/>
    </source>
</evidence>
<name>A0A0H4JBX8_9PROT</name>
<evidence type="ECO:0000313" key="7">
    <source>
        <dbReference type="EMBL" id="AKO65997.1"/>
    </source>
</evidence>
<evidence type="ECO:0000256" key="4">
    <source>
        <dbReference type="PROSITE-ProRule" id="PRU00433"/>
    </source>
</evidence>
<dbReference type="AlphaFoldDB" id="A0A0H4JBX8"/>
<dbReference type="InterPro" id="IPR036909">
    <property type="entry name" value="Cyt_c-like_dom_sf"/>
</dbReference>
<evidence type="ECO:0000256" key="2">
    <source>
        <dbReference type="ARBA" id="ARBA00022723"/>
    </source>
</evidence>
<keyword evidence="8" id="KW-1185">Reference proteome</keyword>
<keyword evidence="2 4" id="KW-0479">Metal-binding</keyword>
<keyword evidence="3 4" id="KW-0408">Iron</keyword>
<dbReference type="GO" id="GO:0020037">
    <property type="term" value="F:heme binding"/>
    <property type="evidence" value="ECO:0007669"/>
    <property type="project" value="InterPro"/>
</dbReference>
<feature type="chain" id="PRO_5005206417" evidence="5">
    <location>
        <begin position="22"/>
        <end position="188"/>
    </location>
</feature>